<name>T1ECG4_BORHE</name>
<dbReference type="EMBL" id="HM008709">
    <property type="protein sequence ID" value="ADN26412.1"/>
    <property type="molecule type" value="Genomic_DNA"/>
</dbReference>
<dbReference type="RefSeq" id="WP_020732490.1">
    <property type="nucleotide sequence ID" value="NC_021623.1"/>
</dbReference>
<protein>
    <submittedName>
        <fullName evidence="1">Uncharacterized protein</fullName>
    </submittedName>
</protein>
<keyword evidence="1" id="KW-0614">Plasmid</keyword>
<evidence type="ECO:0000313" key="1">
    <source>
        <dbReference type="EMBL" id="ADN26412.1"/>
    </source>
</evidence>
<sequence length="55" mass="6294">MVKVRGCNLKSLKDTVQEYLLKKNLREGKLIVSSSFVWKPIVSNFGKLILPFKKA</sequence>
<proteinExistence type="predicted"/>
<reference evidence="1" key="1">
    <citation type="submission" date="2012-01" db="EMBL/GenBank/DDBJ databases">
        <authorList>
            <person name="Campeau S.A."/>
            <person name="Porcella S.F."/>
            <person name="Schwan T.G."/>
            <person name="Barbour A.G."/>
        </authorList>
    </citation>
    <scope>NUCLEOTIDE SEQUENCE</scope>
    <source>
        <strain evidence="1">HS1</strain>
        <plasmid evidence="1">lp174</plasmid>
    </source>
</reference>
<dbReference type="AlphaFoldDB" id="T1ECG4"/>
<accession>T1ECG4</accession>
<reference evidence="1" key="2">
    <citation type="journal article" date="2013" name="J. Bacteriol.">
        <title>Large linear plasmids of Borrelia species that cause relapsing fever.</title>
        <authorList>
            <person name="Miller S.C."/>
            <person name="Porcella S.F."/>
            <person name="Raffel S.J."/>
            <person name="Schwan T.G."/>
            <person name="Barbour A.G."/>
        </authorList>
    </citation>
    <scope>NUCLEOTIDE SEQUENCE</scope>
    <source>
        <strain evidence="1">HS1</strain>
        <plasmid evidence="1">lp174</plasmid>
    </source>
</reference>
<organism evidence="1">
    <name type="scientific">Borrelia hermsii</name>
    <dbReference type="NCBI Taxonomy" id="140"/>
    <lineage>
        <taxon>Bacteria</taxon>
        <taxon>Pseudomonadati</taxon>
        <taxon>Spirochaetota</taxon>
        <taxon>Spirochaetia</taxon>
        <taxon>Spirochaetales</taxon>
        <taxon>Borreliaceae</taxon>
        <taxon>Borrelia</taxon>
    </lineage>
</organism>
<geneLocation type="plasmid" evidence="1">
    <name>lp174</name>
</geneLocation>
<gene>
    <name evidence="1" type="ORF">BHA155</name>
</gene>